<name>A0A7X2HB92_9BACL</name>
<organism evidence="1 2">
    <name type="scientific">Paenibacillus monticola</name>
    <dbReference type="NCBI Taxonomy" id="2666075"/>
    <lineage>
        <taxon>Bacteria</taxon>
        <taxon>Bacillati</taxon>
        <taxon>Bacillota</taxon>
        <taxon>Bacilli</taxon>
        <taxon>Bacillales</taxon>
        <taxon>Paenibacillaceae</taxon>
        <taxon>Paenibacillus</taxon>
    </lineage>
</organism>
<accession>A0A7X2HB92</accession>
<evidence type="ECO:0000313" key="1">
    <source>
        <dbReference type="EMBL" id="MRN56208.1"/>
    </source>
</evidence>
<reference evidence="1 2" key="1">
    <citation type="submission" date="2019-11" db="EMBL/GenBank/DDBJ databases">
        <title>Paenibacillus monticola sp. nov., a novel PGPR strain isolated from mountain sample in China.</title>
        <authorList>
            <person name="Zhao Q."/>
            <person name="Li H.-P."/>
            <person name="Zhang J.-L."/>
        </authorList>
    </citation>
    <scope>NUCLEOTIDE SEQUENCE [LARGE SCALE GENOMIC DNA]</scope>
    <source>
        <strain evidence="1 2">LC-T2</strain>
    </source>
</reference>
<dbReference type="AlphaFoldDB" id="A0A7X2HB92"/>
<dbReference type="RefSeq" id="WP_195724464.1">
    <property type="nucleotide sequence ID" value="NZ_WJXB01000012.1"/>
</dbReference>
<sequence>MELTYRYHKDEIEISETPTDTDIEFEIWISAEKHWAGIKAVQKFFEEDKVYTDVLFYAYENHHYRVIVRRDYYVAFILGLLKQHLIEAAEWV</sequence>
<dbReference type="Proteomes" id="UP000463051">
    <property type="component" value="Unassembled WGS sequence"/>
</dbReference>
<evidence type="ECO:0000313" key="2">
    <source>
        <dbReference type="Proteomes" id="UP000463051"/>
    </source>
</evidence>
<dbReference type="EMBL" id="WJXB01000012">
    <property type="protein sequence ID" value="MRN56208.1"/>
    <property type="molecule type" value="Genomic_DNA"/>
</dbReference>
<comment type="caution">
    <text evidence="1">The sequence shown here is derived from an EMBL/GenBank/DDBJ whole genome shotgun (WGS) entry which is preliminary data.</text>
</comment>
<proteinExistence type="predicted"/>
<protein>
    <submittedName>
        <fullName evidence="1">Uncharacterized protein</fullName>
    </submittedName>
</protein>
<keyword evidence="2" id="KW-1185">Reference proteome</keyword>
<gene>
    <name evidence="1" type="ORF">GJB61_24865</name>
</gene>